<gene>
    <name evidence="1" type="ORF">CmeUKMEL1_03745</name>
</gene>
<name>A0A2P4YY26_9CRYT</name>
<dbReference type="Proteomes" id="UP000236928">
    <property type="component" value="Unassembled WGS sequence"/>
</dbReference>
<evidence type="ECO:0008006" key="3">
    <source>
        <dbReference type="Google" id="ProtNLM"/>
    </source>
</evidence>
<dbReference type="Gene3D" id="3.40.140.10">
    <property type="entry name" value="Cytidine Deaminase, domain 2"/>
    <property type="match status" value="1"/>
</dbReference>
<dbReference type="EMBL" id="JIBK01000006">
    <property type="protein sequence ID" value="POM82708.1"/>
    <property type="molecule type" value="Genomic_DNA"/>
</dbReference>
<dbReference type="PANTHER" id="PTHR12941:SF10">
    <property type="entry name" value="ER MEMBRANE PROTEIN COMPLEX SUBUNIT 8_9 HOMOLOG"/>
    <property type="match status" value="1"/>
</dbReference>
<evidence type="ECO:0000313" key="1">
    <source>
        <dbReference type="EMBL" id="POM82708.1"/>
    </source>
</evidence>
<dbReference type="VEuPathDB" id="CryptoDB:CmeUKMEL1_03745"/>
<dbReference type="CDD" id="cd08060">
    <property type="entry name" value="MPN_UPF0172"/>
    <property type="match status" value="1"/>
</dbReference>
<dbReference type="Pfam" id="PF03665">
    <property type="entry name" value="UPF0172"/>
    <property type="match status" value="1"/>
</dbReference>
<dbReference type="PANTHER" id="PTHR12941">
    <property type="entry name" value="ER MEMBRANE PROTEIN COMPLEX"/>
    <property type="match status" value="1"/>
</dbReference>
<evidence type="ECO:0000313" key="2">
    <source>
        <dbReference type="Proteomes" id="UP000236928"/>
    </source>
</evidence>
<keyword evidence="2" id="KW-1185">Reference proteome</keyword>
<dbReference type="AlphaFoldDB" id="A0A2P4YY26"/>
<sequence>MKIEFNQTSYEKILSHSIKYPQSCIDGVLIGYSSGQTNLIITDSFPLSHGPKLPLMITLGMQFAQGYCNMLNRLEKSPKLEIIGFYSGLPDEKCLNSGGSKTYLDLISEKLLANNKNSILVTFSGQKTTFKESINVYLLRNKQLLFHTFIENPLRPEKKRLKGLEYYNLSDFEDYLCNIKPKLVNNLLLIEK</sequence>
<dbReference type="GO" id="GO:0072546">
    <property type="term" value="C:EMC complex"/>
    <property type="evidence" value="ECO:0007669"/>
    <property type="project" value="InterPro"/>
</dbReference>
<dbReference type="OrthoDB" id="194468at2759"/>
<organism evidence="1 2">
    <name type="scientific">Cryptosporidium meleagridis</name>
    <dbReference type="NCBI Taxonomy" id="93969"/>
    <lineage>
        <taxon>Eukaryota</taxon>
        <taxon>Sar</taxon>
        <taxon>Alveolata</taxon>
        <taxon>Apicomplexa</taxon>
        <taxon>Conoidasida</taxon>
        <taxon>Coccidia</taxon>
        <taxon>Eucoccidiorida</taxon>
        <taxon>Eimeriorina</taxon>
        <taxon>Cryptosporidiidae</taxon>
        <taxon>Cryptosporidium</taxon>
    </lineage>
</organism>
<protein>
    <recommendedName>
        <fullName evidence="3">MPN domain-containing protein</fullName>
    </recommendedName>
</protein>
<proteinExistence type="predicted"/>
<reference evidence="1 2" key="1">
    <citation type="submission" date="2014-04" db="EMBL/GenBank/DDBJ databases">
        <title>Comparative Genomics of Cryptosporidium Species.</title>
        <authorList>
            <person name="Silva J.C."/>
            <person name="Su Q."/>
            <person name="Chalmers R."/>
            <person name="Chibucos M.C."/>
            <person name="Elwin K."/>
            <person name="Godinez A."/>
            <person name="Guo F."/>
            <person name="Huynh K."/>
            <person name="Orvis J."/>
            <person name="Ott S."/>
            <person name="Sadzewicz L."/>
            <person name="Sengamalay N."/>
            <person name="Shetty A."/>
            <person name="Sun M."/>
            <person name="Tallon L."/>
            <person name="Xiao L."/>
            <person name="Zhang H."/>
            <person name="Fraser C.M."/>
            <person name="Zhu G."/>
            <person name="Kissinger J."/>
            <person name="Widmer G."/>
        </authorList>
    </citation>
    <scope>NUCLEOTIDE SEQUENCE [LARGE SCALE GENOMIC DNA]</scope>
    <source>
        <strain evidence="1 2">UKMEL1</strain>
    </source>
</reference>
<comment type="caution">
    <text evidence="1">The sequence shown here is derived from an EMBL/GenBank/DDBJ whole genome shotgun (WGS) entry which is preliminary data.</text>
</comment>
<dbReference type="InterPro" id="IPR005366">
    <property type="entry name" value="EMC8/9"/>
</dbReference>
<accession>A0A2P4YY26</accession>